<evidence type="ECO:0000256" key="2">
    <source>
        <dbReference type="PIRNR" id="PIRNR037793"/>
    </source>
</evidence>
<evidence type="ECO:0008006" key="5">
    <source>
        <dbReference type="Google" id="ProtNLM"/>
    </source>
</evidence>
<sequence length="84" mass="9294">MLHDTHIDVTIDFSNRGDAGLYDLRIPVQLSIKQLLLNVMETLKLDLADGSRCAIKVITKDLLLADDDILADYPVTDGDILTVL</sequence>
<proteinExistence type="inferred from homology"/>
<organism evidence="3 4">
    <name type="scientific">Lentibacillus populi</name>
    <dbReference type="NCBI Taxonomy" id="1827502"/>
    <lineage>
        <taxon>Bacteria</taxon>
        <taxon>Bacillati</taxon>
        <taxon>Bacillota</taxon>
        <taxon>Bacilli</taxon>
        <taxon>Bacillales</taxon>
        <taxon>Bacillaceae</taxon>
        <taxon>Lentibacillus</taxon>
    </lineage>
</organism>
<accession>A0A9W5TVP6</accession>
<evidence type="ECO:0000256" key="1">
    <source>
        <dbReference type="ARBA" id="ARBA00011007"/>
    </source>
</evidence>
<dbReference type="AlphaFoldDB" id="A0A9W5TVP6"/>
<gene>
    <name evidence="3" type="ORF">GCM10011409_10300</name>
</gene>
<dbReference type="RefSeq" id="WP_188724758.1">
    <property type="nucleotide sequence ID" value="NZ_BMJD01000005.1"/>
</dbReference>
<dbReference type="InterPro" id="IPR014921">
    <property type="entry name" value="EsaB"/>
</dbReference>
<dbReference type="PIRSF" id="PIRSF037793">
    <property type="entry name" value="DUF_ubiquitin-like_YukD"/>
    <property type="match status" value="1"/>
</dbReference>
<dbReference type="InterPro" id="IPR024962">
    <property type="entry name" value="YukD-like"/>
</dbReference>
<keyword evidence="4" id="KW-1185">Reference proteome</keyword>
<evidence type="ECO:0000313" key="4">
    <source>
        <dbReference type="Proteomes" id="UP000621492"/>
    </source>
</evidence>
<dbReference type="InterPro" id="IPR029071">
    <property type="entry name" value="Ubiquitin-like_domsf"/>
</dbReference>
<comment type="caution">
    <text evidence="3">The sequence shown here is derived from an EMBL/GenBank/DDBJ whole genome shotgun (WGS) entry which is preliminary data.</text>
</comment>
<dbReference type="Proteomes" id="UP000621492">
    <property type="component" value="Unassembled WGS sequence"/>
</dbReference>
<reference evidence="3" key="1">
    <citation type="journal article" date="2014" name="Int. J. Syst. Evol. Microbiol.">
        <title>Complete genome sequence of Corynebacterium casei LMG S-19264T (=DSM 44701T), isolated from a smear-ripened cheese.</title>
        <authorList>
            <consortium name="US DOE Joint Genome Institute (JGI-PGF)"/>
            <person name="Walter F."/>
            <person name="Albersmeier A."/>
            <person name="Kalinowski J."/>
            <person name="Ruckert C."/>
        </authorList>
    </citation>
    <scope>NUCLEOTIDE SEQUENCE</scope>
    <source>
        <strain evidence="3">CGMCC 1.15454</strain>
    </source>
</reference>
<dbReference type="SUPFAM" id="SSF54236">
    <property type="entry name" value="Ubiquitin-like"/>
    <property type="match status" value="1"/>
</dbReference>
<comment type="similarity">
    <text evidence="1 2">Belongs to the EsaB family.</text>
</comment>
<evidence type="ECO:0000313" key="3">
    <source>
        <dbReference type="EMBL" id="GGB34788.1"/>
    </source>
</evidence>
<protein>
    <recommendedName>
        <fullName evidence="5">Ubiquitin-like domain-containing protein</fullName>
    </recommendedName>
</protein>
<dbReference type="Gene3D" id="3.10.20.90">
    <property type="entry name" value="Phosphatidylinositol 3-kinase Catalytic Subunit, Chain A, domain 1"/>
    <property type="match status" value="1"/>
</dbReference>
<name>A0A9W5TVP6_9BACI</name>
<dbReference type="Pfam" id="PF08817">
    <property type="entry name" value="YukD"/>
    <property type="match status" value="1"/>
</dbReference>
<dbReference type="EMBL" id="BMJD01000005">
    <property type="protein sequence ID" value="GGB34788.1"/>
    <property type="molecule type" value="Genomic_DNA"/>
</dbReference>
<reference evidence="3" key="2">
    <citation type="submission" date="2020-09" db="EMBL/GenBank/DDBJ databases">
        <authorList>
            <person name="Sun Q."/>
            <person name="Zhou Y."/>
        </authorList>
    </citation>
    <scope>NUCLEOTIDE SEQUENCE</scope>
    <source>
        <strain evidence="3">CGMCC 1.15454</strain>
    </source>
</reference>